<keyword evidence="2" id="KW-0808">Transferase</keyword>
<dbReference type="InterPro" id="IPR001296">
    <property type="entry name" value="Glyco_trans_1"/>
</dbReference>
<dbReference type="AlphaFoldDB" id="A0A844SJ57"/>
<organism evidence="2 3">
    <name type="scientific">Bradyrhizobium pachyrhizi</name>
    <dbReference type="NCBI Taxonomy" id="280333"/>
    <lineage>
        <taxon>Bacteria</taxon>
        <taxon>Pseudomonadati</taxon>
        <taxon>Pseudomonadota</taxon>
        <taxon>Alphaproteobacteria</taxon>
        <taxon>Hyphomicrobiales</taxon>
        <taxon>Nitrobacteraceae</taxon>
        <taxon>Bradyrhizobium</taxon>
    </lineage>
</organism>
<gene>
    <name evidence="2" type="ORF">GPL21_10510</name>
</gene>
<sequence>MSISYVEVGPESHLNQGDSTRAIEAENARALRLIDDFQRRTGRPLRVLHIGNIANNAYNNARIQRKLGIQADVLCYNYYHIMGCPEWEDGALQEGSSALGQDHFRPDWWATSLKGWKRPRWFVQGPSVLCIEYLRAKNGGWRSTAYLKWLELELTALQDARSGGSKGSLAKYVPRHLRFLLWLSGPGRSWYDNRQPLSLYRIWLGTFVANGVLGRESNTDRFETNWLDRISAAAWLKIARRGPQADAEARSALSALREDVRGLCTGGIRERSSSLARSLTHSFLTLLERVMLKFIPVSETGCVARSMSDPVTRAKEIETLLDEIRSDPAELDGQSLSYREEYVTKHPRPFEDVLLYYDVIQGYAIDGLIPMMNGVKNFCCYEHGTLREIPFENNLTGLICRISFQRAPAVFVTNSDVLPSVERLGLKEDRVFYLPHAFDNHKLRAFRDAHPELSPPTGGPVIFFSPSRHHWKRGNSSWLKGNDVIIRAAAEVARMTRDFKLVFVEWGQEVADSKDLIEELGLSDLVEWIPTLSKRELWRHYCVSHAVVDQFIVPALGGVGFETMALGVRLISAIDEQQTALFFGREPPLLAAGNVAQCAARMREVIQDPLDTRGRGQAASQWMSTFHSAERIVALQCKAYSNLLEGQW</sequence>
<name>A0A844SJ57_9BRAD</name>
<evidence type="ECO:0000313" key="3">
    <source>
        <dbReference type="Proteomes" id="UP000436468"/>
    </source>
</evidence>
<dbReference type="Gene3D" id="3.40.50.2000">
    <property type="entry name" value="Glycogen Phosphorylase B"/>
    <property type="match status" value="2"/>
</dbReference>
<dbReference type="Pfam" id="PF00534">
    <property type="entry name" value="Glycos_transf_1"/>
    <property type="match status" value="1"/>
</dbReference>
<evidence type="ECO:0000259" key="1">
    <source>
        <dbReference type="Pfam" id="PF00534"/>
    </source>
</evidence>
<reference evidence="2 3" key="1">
    <citation type="submission" date="2019-12" db="EMBL/GenBank/DDBJ databases">
        <title>Draft genome sequences Bradyrhizobium cajani AMBPC1010, Bradyrhizobium pachyrhizi AMBPC1040 and Bradyrhizobium yuanmingense ALSPC3051, three plant growth promoting strains isolated from nodules of Cajanus cajan L. in Dominican Republic.</title>
        <authorList>
            <person name="Flores-Felix J.D."/>
            <person name="Araujo J."/>
            <person name="Diaz-Alcantara C."/>
            <person name="Gonzalez-Andres F."/>
            <person name="Velazquez E."/>
        </authorList>
    </citation>
    <scope>NUCLEOTIDE SEQUENCE [LARGE SCALE GENOMIC DNA]</scope>
    <source>
        <strain evidence="2 3">1040</strain>
    </source>
</reference>
<accession>A0A844SJ57</accession>
<dbReference type="SUPFAM" id="SSF53756">
    <property type="entry name" value="UDP-Glycosyltransferase/glycogen phosphorylase"/>
    <property type="match status" value="1"/>
</dbReference>
<keyword evidence="3" id="KW-1185">Reference proteome</keyword>
<evidence type="ECO:0000313" key="2">
    <source>
        <dbReference type="EMBL" id="MVT65535.1"/>
    </source>
</evidence>
<proteinExistence type="predicted"/>
<protein>
    <submittedName>
        <fullName evidence="2">Glycosyltransferase</fullName>
    </submittedName>
</protein>
<comment type="caution">
    <text evidence="2">The sequence shown here is derived from an EMBL/GenBank/DDBJ whole genome shotgun (WGS) entry which is preliminary data.</text>
</comment>
<feature type="domain" description="Glycosyl transferase family 1" evidence="1">
    <location>
        <begin position="477"/>
        <end position="609"/>
    </location>
</feature>
<dbReference type="RefSeq" id="WP_157343044.1">
    <property type="nucleotide sequence ID" value="NZ_CP121667.1"/>
</dbReference>
<dbReference type="GO" id="GO:0016757">
    <property type="term" value="F:glycosyltransferase activity"/>
    <property type="evidence" value="ECO:0007669"/>
    <property type="project" value="InterPro"/>
</dbReference>
<dbReference type="EMBL" id="WQNF01000006">
    <property type="protein sequence ID" value="MVT65535.1"/>
    <property type="molecule type" value="Genomic_DNA"/>
</dbReference>
<dbReference type="Proteomes" id="UP000436468">
    <property type="component" value="Unassembled WGS sequence"/>
</dbReference>